<reference evidence="1 2" key="1">
    <citation type="submission" date="2018-06" db="EMBL/GenBank/DDBJ databases">
        <title>Complete genome of Desulfovibrio marinus P48SEP.</title>
        <authorList>
            <person name="Crispim J.S."/>
            <person name="Vidigal P.M.P."/>
            <person name="Silva L.C.F."/>
            <person name="Araujo L.C."/>
            <person name="Laguardia C.N."/>
            <person name="Dias R.S."/>
            <person name="Sousa M.P."/>
            <person name="Paula S.O."/>
            <person name="Silva C."/>
        </authorList>
    </citation>
    <scope>NUCLEOTIDE SEQUENCE [LARGE SCALE GENOMIC DNA]</scope>
    <source>
        <strain evidence="1 2">P48SEP</strain>
    </source>
</reference>
<proteinExistence type="predicted"/>
<evidence type="ECO:0000313" key="1">
    <source>
        <dbReference type="EMBL" id="TVM33340.1"/>
    </source>
</evidence>
<protein>
    <submittedName>
        <fullName evidence="1">Uncharacterized protein</fullName>
    </submittedName>
</protein>
<dbReference type="RefSeq" id="WP_144305562.1">
    <property type="nucleotide sequence ID" value="NZ_QMIF01000007.1"/>
</dbReference>
<dbReference type="Proteomes" id="UP000434052">
    <property type="component" value="Unassembled WGS sequence"/>
</dbReference>
<accession>A0A6P1ZGE5</accession>
<sequence length="278" mass="31774">MSFTIYPMSPLSKSLRFAPESRVASIADTRLAALLLALLLAAAFFVCSASTASAQMLPGAQFGMSYKDAVRALRKAKHDPSADFTKTIANITLGLEFMHGAPIFTVDTGVIMANTYGYYPLFFYKDRLFGVKRPITRLSEFTALKNAYPQGRYRFHKFPHYDRQQRIFLLETPSMYGFTNNHNDLYLYDEAMRQEIISRVRGSYCWHTKMYSPNLKRFVPEYAQCVEQFRPVSQQLLSEDLESCKQYCSDTPNMFSSDACPKICEEAYKQVLQTSAQN</sequence>
<name>A0A6P1ZGE5_9BACT</name>
<evidence type="ECO:0000313" key="2">
    <source>
        <dbReference type="Proteomes" id="UP000434052"/>
    </source>
</evidence>
<dbReference type="AlphaFoldDB" id="A0A6P1ZGE5"/>
<organism evidence="1 2">
    <name type="scientific">Oceanidesulfovibrio marinus</name>
    <dbReference type="NCBI Taxonomy" id="370038"/>
    <lineage>
        <taxon>Bacteria</taxon>
        <taxon>Pseudomonadati</taxon>
        <taxon>Thermodesulfobacteriota</taxon>
        <taxon>Desulfovibrionia</taxon>
        <taxon>Desulfovibrionales</taxon>
        <taxon>Desulfovibrionaceae</taxon>
        <taxon>Oceanidesulfovibrio</taxon>
    </lineage>
</organism>
<gene>
    <name evidence="1" type="ORF">DQK91_11765</name>
</gene>
<dbReference type="OrthoDB" id="5454053at2"/>
<dbReference type="EMBL" id="QMIF01000007">
    <property type="protein sequence ID" value="TVM33340.1"/>
    <property type="molecule type" value="Genomic_DNA"/>
</dbReference>
<comment type="caution">
    <text evidence="1">The sequence shown here is derived from an EMBL/GenBank/DDBJ whole genome shotgun (WGS) entry which is preliminary data.</text>
</comment>